<evidence type="ECO:0000256" key="1">
    <source>
        <dbReference type="ARBA" id="ARBA00004651"/>
    </source>
</evidence>
<reference evidence="8" key="1">
    <citation type="submission" date="2016-10" db="EMBL/GenBank/DDBJ databases">
        <authorList>
            <person name="Beylefeld A."/>
            <person name="Abolnik C."/>
        </authorList>
    </citation>
    <scope>NUCLEOTIDE SEQUENCE [LARGE SCALE GENOMIC DNA]</scope>
    <source>
        <strain evidence="8">B359_6</strain>
    </source>
</reference>
<evidence type="ECO:0000256" key="2">
    <source>
        <dbReference type="ARBA" id="ARBA00022475"/>
    </source>
</evidence>
<dbReference type="KEGG" id="mpul:BLA55_02750"/>
<dbReference type="GO" id="GO:0005886">
    <property type="term" value="C:plasma membrane"/>
    <property type="evidence" value="ECO:0007669"/>
    <property type="project" value="UniProtKB-SubCell"/>
</dbReference>
<protein>
    <submittedName>
        <fullName evidence="7">Uncharacterized protein</fullName>
    </submittedName>
</protein>
<proteinExistence type="predicted"/>
<keyword evidence="5 6" id="KW-0472">Membrane</keyword>
<feature type="transmembrane region" description="Helical" evidence="6">
    <location>
        <begin position="283"/>
        <end position="305"/>
    </location>
</feature>
<dbReference type="Pfam" id="PF03631">
    <property type="entry name" value="Virul_fac_BrkB"/>
    <property type="match status" value="1"/>
</dbReference>
<comment type="subcellular location">
    <subcellularLocation>
        <location evidence="1">Cell membrane</location>
        <topology evidence="1">Multi-pass membrane protein</topology>
    </subcellularLocation>
</comment>
<keyword evidence="4 6" id="KW-1133">Transmembrane helix</keyword>
<sequence length="363" mass="43163">MKLLKIFSRENFRFRKLQKSFQSPITQYKIGFKKTKLVNNIIWSSRFEFNFVEFIIKKIIWFILHITMLREFLNNSKKANEMINRIYKKFISKNFYFIYISTSFYFLVSFVPIVIFVYFFLWLISFNTYNFKDFFIESILARIIPNISRTIQEFKENNTGTGGAWIVLLLLSTLWISSSGYSNFITAQNHIYNHKNSVVSKITYRIKGFFAVFGIGLYISFFVIITFLIASAAKLLITENEIKVLNHSLLATVFFVVMLFIFLYFGIFALLRFTPSFAIKWRQINSGIVVSCIPIWILISMFGWISYKFINYNKYGSLGIFMYLSLFVSLLSYFLFLGIIVNESYYKLFVSQRTFPKRRKFKF</sequence>
<keyword evidence="2" id="KW-1003">Cell membrane</keyword>
<dbReference type="AlphaFoldDB" id="A0A1L4FSJ7"/>
<organism evidence="7 8">
    <name type="scientific">Mycoplasmopsis pullorum</name>
    <dbReference type="NCBI Taxonomy" id="48003"/>
    <lineage>
        <taxon>Bacteria</taxon>
        <taxon>Bacillati</taxon>
        <taxon>Mycoplasmatota</taxon>
        <taxon>Mycoplasmoidales</taxon>
        <taxon>Metamycoplasmataceae</taxon>
        <taxon>Mycoplasmopsis</taxon>
    </lineage>
</organism>
<feature type="transmembrane region" description="Helical" evidence="6">
    <location>
        <begin position="320"/>
        <end position="341"/>
    </location>
</feature>
<dbReference type="InterPro" id="IPR017039">
    <property type="entry name" value="Virul_fac_BrkB"/>
</dbReference>
<keyword evidence="8" id="KW-1185">Reference proteome</keyword>
<dbReference type="Proteomes" id="UP000184322">
    <property type="component" value="Chromosome"/>
</dbReference>
<feature type="transmembrane region" description="Helical" evidence="6">
    <location>
        <begin position="94"/>
        <end position="124"/>
    </location>
</feature>
<keyword evidence="3 6" id="KW-0812">Transmembrane</keyword>
<feature type="transmembrane region" description="Helical" evidence="6">
    <location>
        <begin position="208"/>
        <end position="229"/>
    </location>
</feature>
<evidence type="ECO:0000256" key="3">
    <source>
        <dbReference type="ARBA" id="ARBA00022692"/>
    </source>
</evidence>
<evidence type="ECO:0000256" key="6">
    <source>
        <dbReference type="SAM" id="Phobius"/>
    </source>
</evidence>
<dbReference type="STRING" id="48003.BLA55_02750"/>
<evidence type="ECO:0000256" key="5">
    <source>
        <dbReference type="ARBA" id="ARBA00023136"/>
    </source>
</evidence>
<evidence type="ECO:0000256" key="4">
    <source>
        <dbReference type="ARBA" id="ARBA00022989"/>
    </source>
</evidence>
<feature type="transmembrane region" description="Helical" evidence="6">
    <location>
        <begin position="249"/>
        <end position="271"/>
    </location>
</feature>
<accession>A0A1L4FSJ7</accession>
<feature type="transmembrane region" description="Helical" evidence="6">
    <location>
        <begin position="164"/>
        <end position="187"/>
    </location>
</feature>
<name>A0A1L4FSJ7_9BACT</name>
<evidence type="ECO:0000313" key="7">
    <source>
        <dbReference type="EMBL" id="APJ38562.1"/>
    </source>
</evidence>
<evidence type="ECO:0000313" key="8">
    <source>
        <dbReference type="Proteomes" id="UP000184322"/>
    </source>
</evidence>
<dbReference type="EMBL" id="CP017813">
    <property type="protein sequence ID" value="APJ38562.1"/>
    <property type="molecule type" value="Genomic_DNA"/>
</dbReference>
<gene>
    <name evidence="7" type="ORF">BLA55_02750</name>
</gene>